<evidence type="ECO:0000313" key="10">
    <source>
        <dbReference type="Proteomes" id="UP000191518"/>
    </source>
</evidence>
<accession>A0A1V6RTV3</accession>
<dbReference type="GO" id="GO:0005634">
    <property type="term" value="C:nucleus"/>
    <property type="evidence" value="ECO:0007669"/>
    <property type="project" value="UniProtKB-SubCell"/>
</dbReference>
<gene>
    <name evidence="9" type="ORF">PENVUL_c028G07081</name>
</gene>
<feature type="region of interest" description="Disordered" evidence="8">
    <location>
        <begin position="1"/>
        <end position="41"/>
    </location>
</feature>
<dbReference type="GO" id="GO:0035267">
    <property type="term" value="C:NuA4 histone acetyltransferase complex"/>
    <property type="evidence" value="ECO:0007669"/>
    <property type="project" value="TreeGrafter"/>
</dbReference>
<sequence length="290" mass="31876">MPPKKKTKRAHSPTPQDDTMAESSANTPSSDSADKPDTDYNLITDPWTDEQETALLKAIIKWKPVGLHKHFRMLAISDYLKSQGYAPSTAEHMRIPGIWKKLGSLYNLEALDEREDSVITDVNEDEEGSSEMYCTFELPYDEYGDMMFDRRLAMEESLSPVTSRASRAGGSRRGSTVADTDEPRSSPAPSRGRKSRPSTRGTRSTRLQVEIGPGSQGKVSDEGGDSAEDTGANDEDDEEGEEGSEGNSDEDEGEGEKGGSRSTRAQTSRSKAKDKRPSTSTGTRRTARRR</sequence>
<evidence type="ECO:0000256" key="6">
    <source>
        <dbReference type="ARBA" id="ARBA00023242"/>
    </source>
</evidence>
<feature type="compositionally biased region" description="Polar residues" evidence="8">
    <location>
        <begin position="260"/>
        <end position="269"/>
    </location>
</feature>
<keyword evidence="3" id="KW-0156">Chromatin regulator</keyword>
<evidence type="ECO:0000256" key="1">
    <source>
        <dbReference type="ARBA" id="ARBA00004123"/>
    </source>
</evidence>
<dbReference type="Pfam" id="PF07904">
    <property type="entry name" value="Eaf7"/>
    <property type="match status" value="1"/>
</dbReference>
<dbReference type="Proteomes" id="UP000191518">
    <property type="component" value="Unassembled WGS sequence"/>
</dbReference>
<keyword evidence="4" id="KW-0805">Transcription regulation</keyword>
<comment type="similarity">
    <text evidence="2">Belongs to the EAF7 family.</text>
</comment>
<reference evidence="10" key="1">
    <citation type="journal article" date="2017" name="Nat. Microbiol.">
        <title>Global analysis of biosynthetic gene clusters reveals vast potential of secondary metabolite production in Penicillium species.</title>
        <authorList>
            <person name="Nielsen J.C."/>
            <person name="Grijseels S."/>
            <person name="Prigent S."/>
            <person name="Ji B."/>
            <person name="Dainat J."/>
            <person name="Nielsen K.F."/>
            <person name="Frisvad J.C."/>
            <person name="Workman M."/>
            <person name="Nielsen J."/>
        </authorList>
    </citation>
    <scope>NUCLEOTIDE SEQUENCE [LARGE SCALE GENOMIC DNA]</scope>
    <source>
        <strain evidence="10">IBT 29486</strain>
    </source>
</reference>
<keyword evidence="10" id="KW-1185">Reference proteome</keyword>
<comment type="caution">
    <text evidence="9">The sequence shown here is derived from an EMBL/GenBank/DDBJ whole genome shotgun (WGS) entry which is preliminary data.</text>
</comment>
<dbReference type="GO" id="GO:0006325">
    <property type="term" value="P:chromatin organization"/>
    <property type="evidence" value="ECO:0007669"/>
    <property type="project" value="UniProtKB-KW"/>
</dbReference>
<dbReference type="AlphaFoldDB" id="A0A1V6RTV3"/>
<proteinExistence type="inferred from homology"/>
<evidence type="ECO:0000256" key="5">
    <source>
        <dbReference type="ARBA" id="ARBA00023163"/>
    </source>
</evidence>
<dbReference type="GO" id="GO:0006357">
    <property type="term" value="P:regulation of transcription by RNA polymerase II"/>
    <property type="evidence" value="ECO:0007669"/>
    <property type="project" value="TreeGrafter"/>
</dbReference>
<dbReference type="OrthoDB" id="5595141at2759"/>
<dbReference type="EMBL" id="MDYP01000028">
    <property type="protein sequence ID" value="OQE05008.1"/>
    <property type="molecule type" value="Genomic_DNA"/>
</dbReference>
<feature type="compositionally biased region" description="Acidic residues" evidence="8">
    <location>
        <begin position="222"/>
        <end position="254"/>
    </location>
</feature>
<name>A0A1V6RTV3_9EURO</name>
<evidence type="ECO:0000256" key="8">
    <source>
        <dbReference type="SAM" id="MobiDB-lite"/>
    </source>
</evidence>
<dbReference type="PANTHER" id="PTHR13581:SF5">
    <property type="entry name" value="MRG_MORF4L-BINDING PROTEIN"/>
    <property type="match status" value="1"/>
</dbReference>
<dbReference type="PANTHER" id="PTHR13581">
    <property type="entry name" value="MRG-BINDING PROTEIN"/>
    <property type="match status" value="1"/>
</dbReference>
<comment type="function">
    <text evidence="7">Component of the NuA4 histone acetyltransferase complex which is involved in transcriptional activation of selected genes principally by acetylation of nucleosomal histone H4 and H2A. The NuA4 complex is also involved in DNA repair.</text>
</comment>
<feature type="compositionally biased region" description="Low complexity" evidence="8">
    <location>
        <begin position="163"/>
        <end position="175"/>
    </location>
</feature>
<feature type="compositionally biased region" description="Basic residues" evidence="8">
    <location>
        <begin position="1"/>
        <end position="11"/>
    </location>
</feature>
<dbReference type="InterPro" id="IPR012423">
    <property type="entry name" value="Eaf7/MRGBP"/>
</dbReference>
<feature type="region of interest" description="Disordered" evidence="8">
    <location>
        <begin position="159"/>
        <end position="290"/>
    </location>
</feature>
<evidence type="ECO:0000313" key="9">
    <source>
        <dbReference type="EMBL" id="OQE05008.1"/>
    </source>
</evidence>
<evidence type="ECO:0008006" key="11">
    <source>
        <dbReference type="Google" id="ProtNLM"/>
    </source>
</evidence>
<keyword evidence="6" id="KW-0539">Nucleus</keyword>
<comment type="subcellular location">
    <subcellularLocation>
        <location evidence="1">Nucleus</location>
    </subcellularLocation>
</comment>
<dbReference type="STRING" id="29845.A0A1V6RTV3"/>
<feature type="compositionally biased region" description="Polar residues" evidence="8">
    <location>
        <begin position="13"/>
        <end position="31"/>
    </location>
</feature>
<protein>
    <recommendedName>
        <fullName evidence="11">CT20 family protein</fullName>
    </recommendedName>
</protein>
<evidence type="ECO:0000256" key="3">
    <source>
        <dbReference type="ARBA" id="ARBA00022853"/>
    </source>
</evidence>
<organism evidence="9 10">
    <name type="scientific">Penicillium vulpinum</name>
    <dbReference type="NCBI Taxonomy" id="29845"/>
    <lineage>
        <taxon>Eukaryota</taxon>
        <taxon>Fungi</taxon>
        <taxon>Dikarya</taxon>
        <taxon>Ascomycota</taxon>
        <taxon>Pezizomycotina</taxon>
        <taxon>Eurotiomycetes</taxon>
        <taxon>Eurotiomycetidae</taxon>
        <taxon>Eurotiales</taxon>
        <taxon>Aspergillaceae</taxon>
        <taxon>Penicillium</taxon>
    </lineage>
</organism>
<evidence type="ECO:0000256" key="4">
    <source>
        <dbReference type="ARBA" id="ARBA00023015"/>
    </source>
</evidence>
<keyword evidence="5" id="KW-0804">Transcription</keyword>
<evidence type="ECO:0000256" key="2">
    <source>
        <dbReference type="ARBA" id="ARBA00007117"/>
    </source>
</evidence>
<evidence type="ECO:0000256" key="7">
    <source>
        <dbReference type="ARBA" id="ARBA00025178"/>
    </source>
</evidence>